<sequence length="339" mass="40546">MFVLPTEVQLDVLKCFNFNQLFSFKLTNFYFCNLINKYEGELARMKFYKLSIIDENKQIYFKYKLIEPKSVVFEFTLNDQLMQKWQTSIDKSIPLFLSNYEFNFFINIERTTYLVDRNPFYLLKLPTVPKNIEEMIMVRCWLEQLSNCAFEYAYFYNTVFNPEMINILFDNDKTIPLQFNIKSACLLAYNEIFENVLKFVSNHLSISKSLTFDFRGVDFTEKYTNILFNMLINEGNKIPKIKFTSYKLARLYDLITEHIATSKDCSKIVPDILFYFSNSPPFKLSERAENVEINQVETKKHTKYQISNINDPIVKFEFCNEEDSDEWDFYNKVKIMKKN</sequence>
<protein>
    <submittedName>
        <fullName evidence="1">Uncharacterized protein</fullName>
    </submittedName>
</protein>
<accession>A0A6V7VNG5</accession>
<dbReference type="AlphaFoldDB" id="A0A6V7VNG5"/>
<organism evidence="1 2">
    <name type="scientific">Meloidogyne enterolobii</name>
    <name type="common">Root-knot nematode worm</name>
    <name type="synonym">Meloidogyne mayaguensis</name>
    <dbReference type="NCBI Taxonomy" id="390850"/>
    <lineage>
        <taxon>Eukaryota</taxon>
        <taxon>Metazoa</taxon>
        <taxon>Ecdysozoa</taxon>
        <taxon>Nematoda</taxon>
        <taxon>Chromadorea</taxon>
        <taxon>Rhabditida</taxon>
        <taxon>Tylenchina</taxon>
        <taxon>Tylenchomorpha</taxon>
        <taxon>Tylenchoidea</taxon>
        <taxon>Meloidogynidae</taxon>
        <taxon>Meloidogyninae</taxon>
        <taxon>Meloidogyne</taxon>
    </lineage>
</organism>
<comment type="caution">
    <text evidence="1">The sequence shown here is derived from an EMBL/GenBank/DDBJ whole genome shotgun (WGS) entry which is preliminary data.</text>
</comment>
<proteinExistence type="predicted"/>
<evidence type="ECO:0000313" key="1">
    <source>
        <dbReference type="EMBL" id="CAD2176319.1"/>
    </source>
</evidence>
<dbReference type="EMBL" id="CAJEWN010000273">
    <property type="protein sequence ID" value="CAD2176319.1"/>
    <property type="molecule type" value="Genomic_DNA"/>
</dbReference>
<dbReference type="Proteomes" id="UP000580250">
    <property type="component" value="Unassembled WGS sequence"/>
</dbReference>
<gene>
    <name evidence="1" type="ORF">MENT_LOCUS28119</name>
</gene>
<reference evidence="1 2" key="1">
    <citation type="submission" date="2020-08" db="EMBL/GenBank/DDBJ databases">
        <authorList>
            <person name="Koutsovoulos G."/>
            <person name="Danchin GJ E."/>
        </authorList>
    </citation>
    <scope>NUCLEOTIDE SEQUENCE [LARGE SCALE GENOMIC DNA]</scope>
</reference>
<dbReference type="OrthoDB" id="5281164at2759"/>
<evidence type="ECO:0000313" key="2">
    <source>
        <dbReference type="Proteomes" id="UP000580250"/>
    </source>
</evidence>
<name>A0A6V7VNG5_MELEN</name>